<dbReference type="PANTHER" id="PTHR10579">
    <property type="entry name" value="CALCIUM-ACTIVATED CHLORIDE CHANNEL REGULATOR"/>
    <property type="match status" value="1"/>
</dbReference>
<feature type="region of interest" description="Disordered" evidence="1">
    <location>
        <begin position="30"/>
        <end position="88"/>
    </location>
</feature>
<dbReference type="InterPro" id="IPR021908">
    <property type="entry name" value="YfbK_C"/>
</dbReference>
<sequence>MSQTFLKCGLSLWGSALLAVCALPACTSALSSKDEPARTPSAQTIAAKETEGSTEQRRHDEKASDDVLPPSDAEDGDSAEPINRVQGGVVGRITASGSGAAAMPTVAMPPPASPPPPAEYLPTAKRAKPRMATGKLMSVPSQPREHDRYSDPTASGNTHEAWKPNTFIETAKDPLSTFGADVDTASYTVARRQLMQGALPPGSAVRVEEFVNYFKYRYTPPEKGAFSVHLDAAPSPFDAKRHFVRVGVQGKSVSRSQRKAAHLVFLMDTSGSMSSSDRLPLAKEAVKIAVKNLNENDTVAIVTYAGSTRDVLPPTPASDVKKIHDALDSLESGGGTAMGSGMEMAYKHAVKKASGQVVSRVVVLTDGDTNIGPSLSPESMLESIRKYVAEGVTLTTVGFGMGNYRDDLMEKLADKGNGNCFYVDSMKEARKVFETQLTGTLEVIAKDVKLQVEFNPAVVSRYRLLGYENRDVADKDFRNDKVDAGEIGAGHNVTALYEVELIPGAKEKLATVRVRAKAPNGTEASEQAFPLEYSKVAASLEAASPDFRFALAVAATADILRGNPAAQNWSLATTRKLAEGSAAKDVERLEFVQLVTQARALSGASARGE</sequence>
<feature type="compositionally biased region" description="Basic and acidic residues" evidence="1">
    <location>
        <begin position="48"/>
        <end position="65"/>
    </location>
</feature>
<dbReference type="Pfam" id="PF12034">
    <property type="entry name" value="YfbK_C"/>
    <property type="match status" value="2"/>
</dbReference>
<evidence type="ECO:0000259" key="3">
    <source>
        <dbReference type="PROSITE" id="PS50234"/>
    </source>
</evidence>
<dbReference type="Gene3D" id="3.40.50.410">
    <property type="entry name" value="von Willebrand factor, type A domain"/>
    <property type="match status" value="1"/>
</dbReference>
<feature type="domain" description="VWFA" evidence="3">
    <location>
        <begin position="262"/>
        <end position="437"/>
    </location>
</feature>
<dbReference type="InterPro" id="IPR036465">
    <property type="entry name" value="vWFA_dom_sf"/>
</dbReference>
<protein>
    <submittedName>
        <fullName evidence="4">VWA domain-containing protein</fullName>
    </submittedName>
</protein>
<proteinExistence type="predicted"/>
<feature type="chain" id="PRO_5046051828" evidence="2">
    <location>
        <begin position="28"/>
        <end position="609"/>
    </location>
</feature>
<accession>A0ABX7N9H3</accession>
<dbReference type="PROSITE" id="PS50234">
    <property type="entry name" value="VWFA"/>
    <property type="match status" value="1"/>
</dbReference>
<evidence type="ECO:0000313" key="5">
    <source>
        <dbReference type="Proteomes" id="UP000663090"/>
    </source>
</evidence>
<organism evidence="4 5">
    <name type="scientific">Myxococcus landrumensis</name>
    <dbReference type="NCBI Taxonomy" id="2813577"/>
    <lineage>
        <taxon>Bacteria</taxon>
        <taxon>Pseudomonadati</taxon>
        <taxon>Myxococcota</taxon>
        <taxon>Myxococcia</taxon>
        <taxon>Myxococcales</taxon>
        <taxon>Cystobacterineae</taxon>
        <taxon>Myxococcaceae</taxon>
        <taxon>Myxococcus</taxon>
    </lineage>
</organism>
<keyword evidence="2" id="KW-0732">Signal</keyword>
<evidence type="ECO:0000313" key="4">
    <source>
        <dbReference type="EMBL" id="QSQ15402.1"/>
    </source>
</evidence>
<dbReference type="InterPro" id="IPR051266">
    <property type="entry name" value="CLCR"/>
</dbReference>
<dbReference type="CDD" id="cd01465">
    <property type="entry name" value="vWA_subgroup"/>
    <property type="match status" value="1"/>
</dbReference>
<dbReference type="Pfam" id="PF00092">
    <property type="entry name" value="VWA"/>
    <property type="match status" value="1"/>
</dbReference>
<evidence type="ECO:0000256" key="2">
    <source>
        <dbReference type="SAM" id="SignalP"/>
    </source>
</evidence>
<reference evidence="4 5" key="1">
    <citation type="submission" date="2021-02" db="EMBL/GenBank/DDBJ databases">
        <title>De Novo genome assembly of isolated myxobacteria.</title>
        <authorList>
            <person name="Stevens D.C."/>
        </authorList>
    </citation>
    <scope>NUCLEOTIDE SEQUENCE [LARGE SCALE GENOMIC DNA]</scope>
    <source>
        <strain evidence="4 5">SCHIC003</strain>
    </source>
</reference>
<dbReference type="SMART" id="SM00327">
    <property type="entry name" value="VWA"/>
    <property type="match status" value="1"/>
</dbReference>
<dbReference type="InterPro" id="IPR022156">
    <property type="entry name" value="Uncharacterised_YfbK_N"/>
</dbReference>
<dbReference type="RefSeq" id="WP_206717112.1">
    <property type="nucleotide sequence ID" value="NZ_CP071091.1"/>
</dbReference>
<feature type="region of interest" description="Disordered" evidence="1">
    <location>
        <begin position="134"/>
        <end position="160"/>
    </location>
</feature>
<evidence type="ECO:0000256" key="1">
    <source>
        <dbReference type="SAM" id="MobiDB-lite"/>
    </source>
</evidence>
<dbReference type="EMBL" id="CP071091">
    <property type="protein sequence ID" value="QSQ15402.1"/>
    <property type="molecule type" value="Genomic_DNA"/>
</dbReference>
<dbReference type="PANTHER" id="PTHR10579:SF43">
    <property type="entry name" value="ZINC FINGER (C3HC4-TYPE RING FINGER) FAMILY PROTEIN"/>
    <property type="match status" value="1"/>
</dbReference>
<dbReference type="Proteomes" id="UP000663090">
    <property type="component" value="Chromosome"/>
</dbReference>
<feature type="signal peptide" evidence="2">
    <location>
        <begin position="1"/>
        <end position="27"/>
    </location>
</feature>
<keyword evidence="5" id="KW-1185">Reference proteome</keyword>
<gene>
    <name evidence="4" type="ORF">JY572_04805</name>
</gene>
<name>A0ABX7N9H3_9BACT</name>
<dbReference type="SUPFAM" id="SSF53300">
    <property type="entry name" value="vWA-like"/>
    <property type="match status" value="1"/>
</dbReference>
<dbReference type="Pfam" id="PF12450">
    <property type="entry name" value="vWF_A"/>
    <property type="match status" value="1"/>
</dbReference>
<dbReference type="InterPro" id="IPR002035">
    <property type="entry name" value="VWF_A"/>
</dbReference>